<name>A0A8S1DLL8_9INSE</name>
<comment type="caution">
    <text evidence="1">The sequence shown here is derived from an EMBL/GenBank/DDBJ whole genome shotgun (WGS) entry which is preliminary data.</text>
</comment>
<evidence type="ECO:0000313" key="2">
    <source>
        <dbReference type="Proteomes" id="UP000494165"/>
    </source>
</evidence>
<organism evidence="1 2">
    <name type="scientific">Cloeon dipterum</name>
    <dbReference type="NCBI Taxonomy" id="197152"/>
    <lineage>
        <taxon>Eukaryota</taxon>
        <taxon>Metazoa</taxon>
        <taxon>Ecdysozoa</taxon>
        <taxon>Arthropoda</taxon>
        <taxon>Hexapoda</taxon>
        <taxon>Insecta</taxon>
        <taxon>Pterygota</taxon>
        <taxon>Palaeoptera</taxon>
        <taxon>Ephemeroptera</taxon>
        <taxon>Pisciforma</taxon>
        <taxon>Baetidae</taxon>
        <taxon>Cloeon</taxon>
    </lineage>
</organism>
<dbReference type="AlphaFoldDB" id="A0A8S1DLL8"/>
<sequence length="237" mass="26982">MSHSFEECLYCDKTGLKKGSRVILESNLENPPGKIRAASCLPCTEIEDLHFDLTDLSLVSDVPFENFKNYPCITNSFRAFSKKVPESKKKKTLIGLLSRNLCRICWNYTKFGQKIADHNAEFHSKEELVKCTFGCGSYCLERELKWHKQNCGILCPVCETTFAEDTGHFVHVHPCVTCPFPGCATAFRIKKNEHEEDVNGTNDFLKHIMTYHVWKIDKNAEASAEDKKSVETTGQIF</sequence>
<keyword evidence="2" id="KW-1185">Reference proteome</keyword>
<accession>A0A8S1DLL8</accession>
<protein>
    <submittedName>
        <fullName evidence="1">Uncharacterized protein</fullName>
    </submittedName>
</protein>
<gene>
    <name evidence="1" type="ORF">CLODIP_2_CD01433</name>
</gene>
<evidence type="ECO:0000313" key="1">
    <source>
        <dbReference type="EMBL" id="CAB3381060.1"/>
    </source>
</evidence>
<dbReference type="Proteomes" id="UP000494165">
    <property type="component" value="Unassembled WGS sequence"/>
</dbReference>
<reference evidence="1 2" key="1">
    <citation type="submission" date="2020-04" db="EMBL/GenBank/DDBJ databases">
        <authorList>
            <person name="Alioto T."/>
            <person name="Alioto T."/>
            <person name="Gomez Garrido J."/>
        </authorList>
    </citation>
    <scope>NUCLEOTIDE SEQUENCE [LARGE SCALE GENOMIC DNA]</scope>
</reference>
<dbReference type="EMBL" id="CADEPI010000223">
    <property type="protein sequence ID" value="CAB3381060.1"/>
    <property type="molecule type" value="Genomic_DNA"/>
</dbReference>
<proteinExistence type="predicted"/>